<dbReference type="PANTHER" id="PTHR11278:SF0">
    <property type="entry name" value="SMALL RIBOSOMAL SUBUNIT PROTEIN ES7"/>
    <property type="match status" value="1"/>
</dbReference>
<dbReference type="GO" id="GO:0032040">
    <property type="term" value="C:small-subunit processome"/>
    <property type="evidence" value="ECO:0000318"/>
    <property type="project" value="GO_Central"/>
</dbReference>
<dbReference type="OMA" id="AAYHKVQ"/>
<dbReference type="AlphaFoldDB" id="A9UQV8"/>
<dbReference type="GO" id="GO:0003735">
    <property type="term" value="F:structural constituent of ribosome"/>
    <property type="evidence" value="ECO:0007669"/>
    <property type="project" value="InterPro"/>
</dbReference>
<proteinExistence type="inferred from homology"/>
<dbReference type="KEGG" id="mbr:MONBRDRAFT_35710"/>
<dbReference type="GO" id="GO:0042274">
    <property type="term" value="P:ribosomal small subunit biogenesis"/>
    <property type="evidence" value="ECO:0000318"/>
    <property type="project" value="GO_Central"/>
</dbReference>
<dbReference type="RefSeq" id="XP_001742875.1">
    <property type="nucleotide sequence ID" value="XM_001742823.1"/>
</dbReference>
<evidence type="ECO:0000256" key="4">
    <source>
        <dbReference type="RuleBase" id="RU364105"/>
    </source>
</evidence>
<dbReference type="eggNOG" id="KOG3320">
    <property type="taxonomic scope" value="Eukaryota"/>
</dbReference>
<dbReference type="GeneID" id="5887705"/>
<dbReference type="Proteomes" id="UP000001357">
    <property type="component" value="Unassembled WGS sequence"/>
</dbReference>
<reference evidence="5 6" key="1">
    <citation type="journal article" date="2008" name="Nature">
        <title>The genome of the choanoflagellate Monosiga brevicollis and the origin of metazoans.</title>
        <authorList>
            <consortium name="JGI Sequencing"/>
            <person name="King N."/>
            <person name="Westbrook M.J."/>
            <person name="Young S.L."/>
            <person name="Kuo A."/>
            <person name="Abedin M."/>
            <person name="Chapman J."/>
            <person name="Fairclough S."/>
            <person name="Hellsten U."/>
            <person name="Isogai Y."/>
            <person name="Letunic I."/>
            <person name="Marr M."/>
            <person name="Pincus D."/>
            <person name="Putnam N."/>
            <person name="Rokas A."/>
            <person name="Wright K.J."/>
            <person name="Zuzow R."/>
            <person name="Dirks W."/>
            <person name="Good M."/>
            <person name="Goodstein D."/>
            <person name="Lemons D."/>
            <person name="Li W."/>
            <person name="Lyons J.B."/>
            <person name="Morris A."/>
            <person name="Nichols S."/>
            <person name="Richter D.J."/>
            <person name="Salamov A."/>
            <person name="Bork P."/>
            <person name="Lim W.A."/>
            <person name="Manning G."/>
            <person name="Miller W.T."/>
            <person name="McGinnis W."/>
            <person name="Shapiro H."/>
            <person name="Tjian R."/>
            <person name="Grigoriev I.V."/>
            <person name="Rokhsar D."/>
        </authorList>
    </citation>
    <scope>NUCLEOTIDE SEQUENCE [LARGE SCALE GENOMIC DNA]</scope>
    <source>
        <strain evidence="6">MX1 / ATCC 50154</strain>
    </source>
</reference>
<keyword evidence="2 4" id="KW-0689">Ribosomal protein</keyword>
<organism evidence="5 6">
    <name type="scientific">Monosiga brevicollis</name>
    <name type="common">Choanoflagellate</name>
    <dbReference type="NCBI Taxonomy" id="81824"/>
    <lineage>
        <taxon>Eukaryota</taxon>
        <taxon>Choanoflagellata</taxon>
        <taxon>Craspedida</taxon>
        <taxon>Salpingoecidae</taxon>
        <taxon>Monosiga</taxon>
    </lineage>
</organism>
<dbReference type="STRING" id="81824.A9UQV8"/>
<dbReference type="GO" id="GO:0006364">
    <property type="term" value="P:rRNA processing"/>
    <property type="evidence" value="ECO:0000318"/>
    <property type="project" value="GO_Central"/>
</dbReference>
<dbReference type="InParanoid" id="A9UQV8"/>
<evidence type="ECO:0000313" key="5">
    <source>
        <dbReference type="EMBL" id="EDQ93113.1"/>
    </source>
</evidence>
<keyword evidence="6" id="KW-1185">Reference proteome</keyword>
<evidence type="ECO:0000313" key="6">
    <source>
        <dbReference type="Proteomes" id="UP000001357"/>
    </source>
</evidence>
<sequence>MVTPRHKIKKADPDSLEESVATALYELQVSSEKLKASLREVQICAAKEVDIGEGQRAVLVFVPVPQLPLYKKMIKERSLIDELEKKFANKQVVIMAERKIVRKESRNTRQLKQQRPRSRTLTAVHEAILDDLVYPHEITGKRIRFRPDGSRLHKVHLHKDSNTSQERLDTFVKVYKTLTGKDVVFEFRN</sequence>
<dbReference type="GO" id="GO:0006412">
    <property type="term" value="P:translation"/>
    <property type="evidence" value="ECO:0007669"/>
    <property type="project" value="InterPro"/>
</dbReference>
<name>A9UQV8_MONBE</name>
<keyword evidence="3 4" id="KW-0687">Ribonucleoprotein</keyword>
<dbReference type="Pfam" id="PF01251">
    <property type="entry name" value="Ribosomal_S7e"/>
    <property type="match status" value="1"/>
</dbReference>
<dbReference type="FunCoup" id="A9UQV8">
    <property type="interactions" value="1159"/>
</dbReference>
<dbReference type="EMBL" id="CH991543">
    <property type="protein sequence ID" value="EDQ93113.1"/>
    <property type="molecule type" value="Genomic_DNA"/>
</dbReference>
<evidence type="ECO:0000256" key="1">
    <source>
        <dbReference type="ARBA" id="ARBA00007820"/>
    </source>
</evidence>
<evidence type="ECO:0000256" key="2">
    <source>
        <dbReference type="ARBA" id="ARBA00022980"/>
    </source>
</evidence>
<accession>A9UQV8</accession>
<dbReference type="PANTHER" id="PTHR11278">
    <property type="entry name" value="40S RIBOSOMAL PROTEIN S7"/>
    <property type="match status" value="1"/>
</dbReference>
<dbReference type="GO" id="GO:0022627">
    <property type="term" value="C:cytosolic small ribosomal subunit"/>
    <property type="evidence" value="ECO:0000318"/>
    <property type="project" value="GO_Central"/>
</dbReference>
<evidence type="ECO:0000256" key="3">
    <source>
        <dbReference type="ARBA" id="ARBA00023274"/>
    </source>
</evidence>
<gene>
    <name evidence="5" type="ORF">MONBRDRAFT_35710</name>
</gene>
<dbReference type="InterPro" id="IPR000554">
    <property type="entry name" value="Ribosomal_eS7"/>
</dbReference>
<comment type="similarity">
    <text evidence="1 4">Belongs to the eukaryotic ribosomal protein eS7 family.</text>
</comment>
<protein>
    <recommendedName>
        <fullName evidence="4">40S ribosomal protein S7</fullName>
    </recommendedName>
</protein>